<dbReference type="Gene3D" id="1.25.40.10">
    <property type="entry name" value="Tetratricopeptide repeat domain"/>
    <property type="match status" value="1"/>
</dbReference>
<dbReference type="AlphaFoldDB" id="A0A1B0ZN77"/>
<evidence type="ECO:0008006" key="4">
    <source>
        <dbReference type="Google" id="ProtNLM"/>
    </source>
</evidence>
<dbReference type="OrthoDB" id="7684399at2"/>
<keyword evidence="3" id="KW-1185">Reference proteome</keyword>
<dbReference type="PATRIC" id="fig|60890.4.peg.674"/>
<sequence>MPRVQPLSQGLGRAALVLLCATVPASFGAVTTAAPSGETVLTPAQMRAAATQLLKVSNPKQALALAEALISRDPEDRTALLIKSRAARDLGDYPTARKTAKQAWSLAETDSDRYAAALIMAQALSSGGQRTMAQFWLRRAVEHAPDEQLERRAVRDFRYLRASTPWLHRFSFSVSPESNINNGSSERSSFLNYELAEVLLGQPVEFELGGTQMALSGIEYAVGLRSRYRFHETETRAHDLAFSLDARSYTLSSEAKAQAPGAEGNDFAFATYQMGYGLRGINLDRRGEFRLAADLGQSWYGGEEYARFLRLSAGQSYKLDRGRRINARLSHEIQDGVATSDQDTWRADLSYSFKLPSGATLWTNLSLAGATSNYAPDEFEEVGLRTQLTLGKPILGATAQFGLWGRIRDYDVSPHSPDGRHDDRYQADVSLTFNKIDYYGFNPTVSISASKLDSNIGLYESHRFGVNFGIQSAF</sequence>
<evidence type="ECO:0000313" key="3">
    <source>
        <dbReference type="Proteomes" id="UP000092565"/>
    </source>
</evidence>
<feature type="signal peptide" evidence="1">
    <location>
        <begin position="1"/>
        <end position="28"/>
    </location>
</feature>
<dbReference type="EMBL" id="CP015124">
    <property type="protein sequence ID" value="ANP35619.1"/>
    <property type="molecule type" value="Genomic_DNA"/>
</dbReference>
<protein>
    <recommendedName>
        <fullName evidence="4">DUF560 domain-containing protein</fullName>
    </recommendedName>
</protein>
<evidence type="ECO:0000256" key="1">
    <source>
        <dbReference type="SAM" id="SignalP"/>
    </source>
</evidence>
<accession>A0A1B0ZN77</accession>
<dbReference type="InterPro" id="IPR011990">
    <property type="entry name" value="TPR-like_helical_dom_sf"/>
</dbReference>
<dbReference type="Proteomes" id="UP000092565">
    <property type="component" value="Chromosome"/>
</dbReference>
<feature type="chain" id="PRO_5044369952" description="DUF560 domain-containing protein" evidence="1">
    <location>
        <begin position="29"/>
        <end position="474"/>
    </location>
</feature>
<organism evidence="2 3">
    <name type="scientific">Phaeobacter gallaeciensis</name>
    <dbReference type="NCBI Taxonomy" id="60890"/>
    <lineage>
        <taxon>Bacteria</taxon>
        <taxon>Pseudomonadati</taxon>
        <taxon>Pseudomonadota</taxon>
        <taxon>Alphaproteobacteria</taxon>
        <taxon>Rhodobacterales</taxon>
        <taxon>Roseobacteraceae</taxon>
        <taxon>Phaeobacter</taxon>
    </lineage>
</organism>
<dbReference type="RefSeq" id="WP_065270719.1">
    <property type="nucleotide sequence ID" value="NZ_CP015124.1"/>
</dbReference>
<proteinExistence type="predicted"/>
<evidence type="ECO:0000313" key="2">
    <source>
        <dbReference type="EMBL" id="ANP35619.1"/>
    </source>
</evidence>
<keyword evidence="1" id="KW-0732">Signal</keyword>
<reference evidence="2 3" key="1">
    <citation type="submission" date="2016-04" db="EMBL/GenBank/DDBJ databases">
        <authorList>
            <person name="Evans L.H."/>
            <person name="Alamgir A."/>
            <person name="Owens N."/>
            <person name="Weber N.D."/>
            <person name="Virtaneva K."/>
            <person name="Barbian K."/>
            <person name="Babar A."/>
            <person name="Rosenke K."/>
        </authorList>
    </citation>
    <scope>NUCLEOTIDE SEQUENCE [LARGE SCALE GENOMIC DNA]</scope>
    <source>
        <strain evidence="2 3">JL2886</strain>
    </source>
</reference>
<dbReference type="SUPFAM" id="SSF48452">
    <property type="entry name" value="TPR-like"/>
    <property type="match status" value="1"/>
</dbReference>
<name>A0A1B0ZN77_9RHOB</name>
<gene>
    <name evidence="2" type="ORF">JL2886_00693</name>
</gene>